<dbReference type="SMART" id="SM00020">
    <property type="entry name" value="Tryp_SPc"/>
    <property type="match status" value="1"/>
</dbReference>
<dbReference type="InterPro" id="IPR001254">
    <property type="entry name" value="Trypsin_dom"/>
</dbReference>
<protein>
    <recommendedName>
        <fullName evidence="6">Peptidase S1 domain-containing protein</fullName>
    </recommendedName>
</protein>
<keyword evidence="1 5" id="KW-0645">Protease</keyword>
<dbReference type="PANTHER" id="PTHR24252:SF7">
    <property type="entry name" value="HYALIN"/>
    <property type="match status" value="1"/>
</dbReference>
<organism evidence="7 8">
    <name type="scientific">Dinothrombium tinctorium</name>
    <dbReference type="NCBI Taxonomy" id="1965070"/>
    <lineage>
        <taxon>Eukaryota</taxon>
        <taxon>Metazoa</taxon>
        <taxon>Ecdysozoa</taxon>
        <taxon>Arthropoda</taxon>
        <taxon>Chelicerata</taxon>
        <taxon>Arachnida</taxon>
        <taxon>Acari</taxon>
        <taxon>Acariformes</taxon>
        <taxon>Trombidiformes</taxon>
        <taxon>Prostigmata</taxon>
        <taxon>Anystina</taxon>
        <taxon>Parasitengona</taxon>
        <taxon>Trombidioidea</taxon>
        <taxon>Trombidiidae</taxon>
        <taxon>Dinothrombium</taxon>
    </lineage>
</organism>
<comment type="caution">
    <text evidence="7">The sequence shown here is derived from an EMBL/GenBank/DDBJ whole genome shotgun (WGS) entry which is preliminary data.</text>
</comment>
<sequence length="303" mass="33157">MPFAAYYSEEMSKTLALRLFLIVLCKSSIESNAEEITCGLSNAQDTRAKDIPKFVIGGRNVKPGEVPGYASLVIKSCVFGIFCQEAFCGASIWNKTKIITAAHCVSSDVPWITKTTVTVCIGAHENSNRANTTDGIKCYLSERILIHPEYNTNTITNDIAIIEIPDGMDVPKFTNNGYGSTNTFCAPKDISYVGAKCFVAGFGVWDRETKQLAPILQISEMVVIPNEECKMSYSDVTDNQVCARGLEGQTACNGDSGGPLFCVNEGQKFELIGDVSYGTRDCPQGYPVVYTRNSKYLDFIRLS</sequence>
<accession>A0A3S3PIG0</accession>
<evidence type="ECO:0000313" key="8">
    <source>
        <dbReference type="Proteomes" id="UP000285301"/>
    </source>
</evidence>
<dbReference type="Proteomes" id="UP000285301">
    <property type="component" value="Unassembled WGS sequence"/>
</dbReference>
<keyword evidence="2 5" id="KW-0378">Hydrolase</keyword>
<dbReference type="PANTHER" id="PTHR24252">
    <property type="entry name" value="ACROSIN-RELATED"/>
    <property type="match status" value="1"/>
</dbReference>
<dbReference type="PROSITE" id="PS00134">
    <property type="entry name" value="TRYPSIN_HIS"/>
    <property type="match status" value="1"/>
</dbReference>
<dbReference type="GO" id="GO:0006508">
    <property type="term" value="P:proteolysis"/>
    <property type="evidence" value="ECO:0007669"/>
    <property type="project" value="UniProtKB-KW"/>
</dbReference>
<dbReference type="FunFam" id="2.40.10.10:FF:000068">
    <property type="entry name" value="transmembrane protease serine 2"/>
    <property type="match status" value="1"/>
</dbReference>
<proteinExistence type="predicted"/>
<evidence type="ECO:0000256" key="5">
    <source>
        <dbReference type="RuleBase" id="RU363034"/>
    </source>
</evidence>
<dbReference type="PROSITE" id="PS50240">
    <property type="entry name" value="TRYPSIN_DOM"/>
    <property type="match status" value="1"/>
</dbReference>
<dbReference type="InterPro" id="IPR009003">
    <property type="entry name" value="Peptidase_S1_PA"/>
</dbReference>
<dbReference type="InterPro" id="IPR033116">
    <property type="entry name" value="TRYPSIN_SER"/>
</dbReference>
<dbReference type="Gene3D" id="2.40.10.10">
    <property type="entry name" value="Trypsin-like serine proteases"/>
    <property type="match status" value="1"/>
</dbReference>
<dbReference type="PROSITE" id="PS00135">
    <property type="entry name" value="TRYPSIN_SER"/>
    <property type="match status" value="1"/>
</dbReference>
<dbReference type="STRING" id="1965070.A0A3S3PIG0"/>
<dbReference type="InterPro" id="IPR001314">
    <property type="entry name" value="Peptidase_S1A"/>
</dbReference>
<dbReference type="InterPro" id="IPR018114">
    <property type="entry name" value="TRYPSIN_HIS"/>
</dbReference>
<keyword evidence="4" id="KW-1015">Disulfide bond</keyword>
<dbReference type="InterPro" id="IPR043504">
    <property type="entry name" value="Peptidase_S1_PA_chymotrypsin"/>
</dbReference>
<gene>
    <name evidence="7" type="ORF">B4U79_07923</name>
</gene>
<feature type="domain" description="Peptidase S1" evidence="6">
    <location>
        <begin position="55"/>
        <end position="303"/>
    </location>
</feature>
<evidence type="ECO:0000259" key="6">
    <source>
        <dbReference type="PROSITE" id="PS50240"/>
    </source>
</evidence>
<dbReference type="GO" id="GO:0004252">
    <property type="term" value="F:serine-type endopeptidase activity"/>
    <property type="evidence" value="ECO:0007669"/>
    <property type="project" value="InterPro"/>
</dbReference>
<evidence type="ECO:0000256" key="1">
    <source>
        <dbReference type="ARBA" id="ARBA00022670"/>
    </source>
</evidence>
<evidence type="ECO:0000256" key="4">
    <source>
        <dbReference type="ARBA" id="ARBA00023157"/>
    </source>
</evidence>
<keyword evidence="3 5" id="KW-0720">Serine protease</keyword>
<dbReference type="EMBL" id="NCKU01000345">
    <property type="protein sequence ID" value="RWS15884.1"/>
    <property type="molecule type" value="Genomic_DNA"/>
</dbReference>
<keyword evidence="8" id="KW-1185">Reference proteome</keyword>
<dbReference type="SUPFAM" id="SSF50494">
    <property type="entry name" value="Trypsin-like serine proteases"/>
    <property type="match status" value="1"/>
</dbReference>
<evidence type="ECO:0000256" key="3">
    <source>
        <dbReference type="ARBA" id="ARBA00022825"/>
    </source>
</evidence>
<dbReference type="PRINTS" id="PR00722">
    <property type="entry name" value="CHYMOTRYPSIN"/>
</dbReference>
<name>A0A3S3PIG0_9ACAR</name>
<reference evidence="7 8" key="1">
    <citation type="journal article" date="2018" name="Gigascience">
        <title>Genomes of trombidid mites reveal novel predicted allergens and laterally-transferred genes associated with secondary metabolism.</title>
        <authorList>
            <person name="Dong X."/>
            <person name="Chaisiri K."/>
            <person name="Xia D."/>
            <person name="Armstrong S.D."/>
            <person name="Fang Y."/>
            <person name="Donnelly M.J."/>
            <person name="Kadowaki T."/>
            <person name="McGarry J.W."/>
            <person name="Darby A.C."/>
            <person name="Makepeace B.L."/>
        </authorList>
    </citation>
    <scope>NUCLEOTIDE SEQUENCE [LARGE SCALE GENOMIC DNA]</scope>
    <source>
        <strain evidence="7">UoL-WK</strain>
    </source>
</reference>
<evidence type="ECO:0000256" key="2">
    <source>
        <dbReference type="ARBA" id="ARBA00022801"/>
    </source>
</evidence>
<dbReference type="Pfam" id="PF00089">
    <property type="entry name" value="Trypsin"/>
    <property type="match status" value="1"/>
</dbReference>
<evidence type="ECO:0000313" key="7">
    <source>
        <dbReference type="EMBL" id="RWS15884.1"/>
    </source>
</evidence>
<dbReference type="CDD" id="cd00190">
    <property type="entry name" value="Tryp_SPc"/>
    <property type="match status" value="1"/>
</dbReference>
<dbReference type="FunFam" id="2.40.10.10:FF:000036">
    <property type="entry name" value="Trypsin beta"/>
    <property type="match status" value="1"/>
</dbReference>
<dbReference type="OrthoDB" id="8440449at2759"/>
<dbReference type="AlphaFoldDB" id="A0A3S3PIG0"/>